<keyword evidence="13" id="KW-1185">Reference proteome</keyword>
<feature type="compositionally biased region" description="Basic and acidic residues" evidence="8">
    <location>
        <begin position="683"/>
        <end position="692"/>
    </location>
</feature>
<feature type="compositionally biased region" description="Low complexity" evidence="8">
    <location>
        <begin position="155"/>
        <end position="200"/>
    </location>
</feature>
<dbReference type="PANTHER" id="PTHR22884">
    <property type="entry name" value="SET DOMAIN PROTEINS"/>
    <property type="match status" value="1"/>
</dbReference>
<feature type="compositionally biased region" description="Low complexity" evidence="8">
    <location>
        <begin position="276"/>
        <end position="286"/>
    </location>
</feature>
<dbReference type="InterPro" id="IPR003616">
    <property type="entry name" value="Post-SET_dom"/>
</dbReference>
<dbReference type="Proteomes" id="UP001329825">
    <property type="component" value="Chromosome 2"/>
</dbReference>
<dbReference type="SMART" id="SM00570">
    <property type="entry name" value="AWS"/>
    <property type="match status" value="1"/>
</dbReference>
<feature type="region of interest" description="Disordered" evidence="8">
    <location>
        <begin position="787"/>
        <end position="807"/>
    </location>
</feature>
<evidence type="ECO:0000256" key="8">
    <source>
        <dbReference type="SAM" id="MobiDB-lite"/>
    </source>
</evidence>
<dbReference type="RefSeq" id="XP_062789896.1">
    <property type="nucleotide sequence ID" value="XM_062933845.1"/>
</dbReference>
<evidence type="ECO:0000313" key="12">
    <source>
        <dbReference type="EMBL" id="WRT65156.1"/>
    </source>
</evidence>
<dbReference type="InterPro" id="IPR006560">
    <property type="entry name" value="AWS_dom"/>
</dbReference>
<organism evidence="12 13">
    <name type="scientific">Kwoniella shivajii</name>
    <dbReference type="NCBI Taxonomy" id="564305"/>
    <lineage>
        <taxon>Eukaryota</taxon>
        <taxon>Fungi</taxon>
        <taxon>Dikarya</taxon>
        <taxon>Basidiomycota</taxon>
        <taxon>Agaricomycotina</taxon>
        <taxon>Tremellomycetes</taxon>
        <taxon>Tremellales</taxon>
        <taxon>Cryptococcaceae</taxon>
        <taxon>Kwoniella</taxon>
    </lineage>
</organism>
<dbReference type="Pfam" id="PF17907">
    <property type="entry name" value="AWS"/>
    <property type="match status" value="1"/>
</dbReference>
<keyword evidence="3" id="KW-0158">Chromosome</keyword>
<proteinExistence type="predicted"/>
<feature type="compositionally biased region" description="Polar residues" evidence="8">
    <location>
        <begin position="21"/>
        <end position="37"/>
    </location>
</feature>
<name>A0ABZ1CTS6_9TREE</name>
<evidence type="ECO:0000259" key="9">
    <source>
        <dbReference type="PROSITE" id="PS50280"/>
    </source>
</evidence>
<dbReference type="Pfam" id="PF00856">
    <property type="entry name" value="SET"/>
    <property type="match status" value="1"/>
</dbReference>
<dbReference type="GeneID" id="87954230"/>
<feature type="compositionally biased region" description="Basic and acidic residues" evidence="8">
    <location>
        <begin position="225"/>
        <end position="234"/>
    </location>
</feature>
<dbReference type="Gene3D" id="2.170.270.10">
    <property type="entry name" value="SET domain"/>
    <property type="match status" value="1"/>
</dbReference>
<feature type="region of interest" description="Disordered" evidence="8">
    <location>
        <begin position="15"/>
        <end position="70"/>
    </location>
</feature>
<keyword evidence="6" id="KW-0949">S-adenosyl-L-methionine</keyword>
<evidence type="ECO:0000256" key="3">
    <source>
        <dbReference type="ARBA" id="ARBA00022454"/>
    </source>
</evidence>
<keyword evidence="5" id="KW-0808">Transferase</keyword>
<dbReference type="PROSITE" id="PS51215">
    <property type="entry name" value="AWS"/>
    <property type="match status" value="1"/>
</dbReference>
<evidence type="ECO:0000256" key="7">
    <source>
        <dbReference type="ARBA" id="ARBA00023242"/>
    </source>
</evidence>
<evidence type="ECO:0008006" key="14">
    <source>
        <dbReference type="Google" id="ProtNLM"/>
    </source>
</evidence>
<dbReference type="SUPFAM" id="SSF82199">
    <property type="entry name" value="SET domain"/>
    <property type="match status" value="1"/>
</dbReference>
<comment type="subcellular location">
    <subcellularLocation>
        <location evidence="2">Chromosome</location>
    </subcellularLocation>
    <subcellularLocation>
        <location evidence="1">Nucleus</location>
    </subcellularLocation>
</comment>
<feature type="compositionally biased region" description="Basic and acidic residues" evidence="8">
    <location>
        <begin position="46"/>
        <end position="58"/>
    </location>
</feature>
<evidence type="ECO:0000256" key="4">
    <source>
        <dbReference type="ARBA" id="ARBA00022603"/>
    </source>
</evidence>
<feature type="domain" description="SET" evidence="9">
    <location>
        <begin position="417"/>
        <end position="545"/>
    </location>
</feature>
<evidence type="ECO:0000259" key="11">
    <source>
        <dbReference type="PROSITE" id="PS51215"/>
    </source>
</evidence>
<feature type="region of interest" description="Disordered" evidence="8">
    <location>
        <begin position="107"/>
        <end position="234"/>
    </location>
</feature>
<feature type="region of interest" description="Disordered" evidence="8">
    <location>
        <begin position="274"/>
        <end position="306"/>
    </location>
</feature>
<feature type="domain" description="AWS" evidence="11">
    <location>
        <begin position="378"/>
        <end position="423"/>
    </location>
</feature>
<evidence type="ECO:0000256" key="1">
    <source>
        <dbReference type="ARBA" id="ARBA00004123"/>
    </source>
</evidence>
<evidence type="ECO:0000259" key="10">
    <source>
        <dbReference type="PROSITE" id="PS50868"/>
    </source>
</evidence>
<dbReference type="EMBL" id="CP141882">
    <property type="protein sequence ID" value="WRT65156.1"/>
    <property type="molecule type" value="Genomic_DNA"/>
</dbReference>
<dbReference type="InterPro" id="IPR046341">
    <property type="entry name" value="SET_dom_sf"/>
</dbReference>
<feature type="compositionally biased region" description="Polar residues" evidence="8">
    <location>
        <begin position="715"/>
        <end position="725"/>
    </location>
</feature>
<evidence type="ECO:0000313" key="13">
    <source>
        <dbReference type="Proteomes" id="UP001329825"/>
    </source>
</evidence>
<evidence type="ECO:0000256" key="6">
    <source>
        <dbReference type="ARBA" id="ARBA00022691"/>
    </source>
</evidence>
<feature type="region of interest" description="Disordered" evidence="8">
    <location>
        <begin position="670"/>
        <end position="745"/>
    </location>
</feature>
<reference evidence="12 13" key="1">
    <citation type="submission" date="2024-01" db="EMBL/GenBank/DDBJ databases">
        <title>Comparative genomics of Cryptococcus and Kwoniella reveals pathogenesis evolution and contrasting modes of karyotype evolution via chromosome fusion or intercentromeric recombination.</title>
        <authorList>
            <person name="Coelho M.A."/>
            <person name="David-Palma M."/>
            <person name="Shea T."/>
            <person name="Bowers K."/>
            <person name="McGinley-Smith S."/>
            <person name="Mohammad A.W."/>
            <person name="Gnirke A."/>
            <person name="Yurkov A.M."/>
            <person name="Nowrousian M."/>
            <person name="Sun S."/>
            <person name="Cuomo C.A."/>
            <person name="Heitman J."/>
        </authorList>
    </citation>
    <scope>NUCLEOTIDE SEQUENCE [LARGE SCALE GENOMIC DNA]</scope>
    <source>
        <strain evidence="12">CBS 11374</strain>
    </source>
</reference>
<protein>
    <recommendedName>
        <fullName evidence="14">Histone-lysine N-methyltransferase ASH1L</fullName>
    </recommendedName>
</protein>
<keyword evidence="7" id="KW-0539">Nucleus</keyword>
<gene>
    <name evidence="12" type="ORF">IL334_002099</name>
</gene>
<dbReference type="InterPro" id="IPR001214">
    <property type="entry name" value="SET_dom"/>
</dbReference>
<sequence>MAPVKPTKTRTFFKSKLSIPIKNQSPTSKDKVNQSTEKVLASLRGPEGKSEVHNDRKQVTISPIHGEKKSGERLARTVKVYTSISKAKPKASVIIRKSSRSIKEIVVGQKTAHTKKVHEAKNQYSKKKDQVKTKKTMMSKTSMTPHNKTKPTVNTSRSSSKPQTSRSIHTASKSSLFTSKPSSSTSKKNVSSSSKTKSTTIPPKHKAPNNKTRPTHPTESQVPIERQEEKGETHKVLKKKYMTAGFYCQDPDPPISKQLVNKVLSIRAQEQKLNMKSNAKSASSAAVKPARITRGKGQVKSTKNTQKTAVIAQERPIFPPLPYDHGYDLFFGREHDFTLPYNIIKEKEDGKLDGKKRPTPFQKLRANVYPERPRVSAGFTAVCKCSPESKCAEQCINRIMSYLCGKECPAGDDCTNKTLTKRRGASYKVIHTGTRGFGIILTQDVKEGEFVIDYRGEVISMDTFMDRIQDEYKGSKNFYALEYDQDEVIDAGMRGNDARFINHGCAPNLEVRKYQTAGDGWDEFEVGMWALRDIKAGEELFYDYNFESFGVAAQSDELRTRCCCGAPNCVGFLGRKAGEKSAKELAAEIASKAAEVARKGKKIKRSRKSLAAQIVQQLVKPLNTSVLGLEGTPSITSASSMDVSLDLRTPSEDTAESLDQIQTTSISHLHTLSNDLPNPIKIDPPRNKRKSDVAVTAVTQSISTPKAVKKRRTSESFTNVSTSKSIEAPSSKMSRKSEPLPQPKSRIRIDSMSAMEAGKIKKAESINARRGAPRGWILLAPGEELPKIPSVQTVQPRRPPRDRSSLG</sequence>
<accession>A0ABZ1CTS6</accession>
<feature type="compositionally biased region" description="Polar residues" evidence="8">
    <location>
        <begin position="209"/>
        <end position="221"/>
    </location>
</feature>
<evidence type="ECO:0000256" key="5">
    <source>
        <dbReference type="ARBA" id="ARBA00022679"/>
    </source>
</evidence>
<keyword evidence="4" id="KW-0489">Methyltransferase</keyword>
<dbReference type="PROSITE" id="PS50280">
    <property type="entry name" value="SET"/>
    <property type="match status" value="1"/>
</dbReference>
<dbReference type="SMART" id="SM00317">
    <property type="entry name" value="SET"/>
    <property type="match status" value="1"/>
</dbReference>
<feature type="compositionally biased region" description="Basic and acidic residues" evidence="8">
    <location>
        <begin position="117"/>
        <end position="132"/>
    </location>
</feature>
<dbReference type="PROSITE" id="PS50868">
    <property type="entry name" value="POST_SET"/>
    <property type="match status" value="1"/>
</dbReference>
<evidence type="ECO:0000256" key="2">
    <source>
        <dbReference type="ARBA" id="ARBA00004286"/>
    </source>
</evidence>
<dbReference type="InterPro" id="IPR050777">
    <property type="entry name" value="SET2_Histone-Lys_MeTrsfase"/>
</dbReference>
<feature type="domain" description="Post-SET" evidence="10">
    <location>
        <begin position="558"/>
        <end position="574"/>
    </location>
</feature>